<feature type="chain" id="PRO_5008393799" description="BON domain-containing protein" evidence="1">
    <location>
        <begin position="23"/>
        <end position="112"/>
    </location>
</feature>
<dbReference type="RefSeq" id="WP_064265737.1">
    <property type="nucleotide sequence ID" value="NZ_LXJZ01000051.1"/>
</dbReference>
<evidence type="ECO:0000313" key="4">
    <source>
        <dbReference type="EMBL" id="OAJ62598.1"/>
    </source>
</evidence>
<dbReference type="Proteomes" id="UP000077961">
    <property type="component" value="Unassembled WGS sequence"/>
</dbReference>
<dbReference type="Gene3D" id="3.30.1340.30">
    <property type="match status" value="1"/>
</dbReference>
<comment type="caution">
    <text evidence="4">The sequence shown here is derived from an EMBL/GenBank/DDBJ whole genome shotgun (WGS) entry which is preliminary data.</text>
</comment>
<dbReference type="EMBL" id="LXJZ01000051">
    <property type="protein sequence ID" value="OAJ62471.1"/>
    <property type="molecule type" value="Genomic_DNA"/>
</dbReference>
<proteinExistence type="predicted"/>
<protein>
    <recommendedName>
        <fullName evidence="2">BON domain-containing protein</fullName>
    </recommendedName>
</protein>
<dbReference type="PANTHER" id="PTHR34606">
    <property type="entry name" value="BON DOMAIN-CONTAINING PROTEIN"/>
    <property type="match status" value="1"/>
</dbReference>
<dbReference type="InterPro" id="IPR007055">
    <property type="entry name" value="BON_dom"/>
</dbReference>
<evidence type="ECO:0000256" key="1">
    <source>
        <dbReference type="SAM" id="SignalP"/>
    </source>
</evidence>
<evidence type="ECO:0000313" key="5">
    <source>
        <dbReference type="Proteomes" id="UP000077961"/>
    </source>
</evidence>
<accession>A0A1A9NB20</accession>
<sequence length="112" mass="11621">MKCKLAFVLFCFLTSASMGAYAQTSEASAPTSQSARSSRAADRALSKQVRAALIKAKIVDTPTIFVRAKNGSVTLAGSVSDQSQIERAGDVARGVSGVSSVNNALTVRQPGQ</sequence>
<dbReference type="InterPro" id="IPR051686">
    <property type="entry name" value="Lipoprotein_DolP"/>
</dbReference>
<organism evidence="4 6">
    <name type="scientific">Paraburkholderia ginsengiterrae</name>
    <dbReference type="NCBI Taxonomy" id="1462993"/>
    <lineage>
        <taxon>Bacteria</taxon>
        <taxon>Pseudomonadati</taxon>
        <taxon>Pseudomonadota</taxon>
        <taxon>Betaproteobacteria</taxon>
        <taxon>Burkholderiales</taxon>
        <taxon>Burkholderiaceae</taxon>
        <taxon>Paraburkholderia</taxon>
    </lineage>
</organism>
<gene>
    <name evidence="3" type="ORF">A6V36_21220</name>
    <name evidence="4" type="ORF">A6V37_22510</name>
</gene>
<dbReference type="STRING" id="1462993.A6V36_21220"/>
<feature type="domain" description="BON" evidence="2">
    <location>
        <begin position="41"/>
        <end position="109"/>
    </location>
</feature>
<dbReference type="Proteomes" id="UP000078116">
    <property type="component" value="Unassembled WGS sequence"/>
</dbReference>
<keyword evidence="1" id="KW-0732">Signal</keyword>
<dbReference type="OrthoDB" id="9101457at2"/>
<reference evidence="5 6" key="1">
    <citation type="submission" date="2016-04" db="EMBL/GenBank/DDBJ databases">
        <title>Reclassification of Paraburkholderia panaciterrae (Farh et al. 2015) Dobritsa &amp; Samadpour 2016 as a later homotypic synonym of Paraburkholderia ginsengiterrae (Farh et al. 2015) Dobritsa &amp; Samadpour 2016.</title>
        <authorList>
            <person name="Dobritsa A.P."/>
            <person name="Kutumbaka K."/>
            <person name="Samadpour M."/>
        </authorList>
    </citation>
    <scope>NUCLEOTIDE SEQUENCE [LARGE SCALE GENOMIC DNA]</scope>
    <source>
        <strain evidence="4 6">DCY85</strain>
        <strain evidence="3 5">DCY85-1</strain>
    </source>
</reference>
<dbReference type="EMBL" id="LXKA01000165">
    <property type="protein sequence ID" value="OAJ62598.1"/>
    <property type="molecule type" value="Genomic_DNA"/>
</dbReference>
<feature type="signal peptide" evidence="1">
    <location>
        <begin position="1"/>
        <end position="22"/>
    </location>
</feature>
<dbReference type="PROSITE" id="PS50914">
    <property type="entry name" value="BON"/>
    <property type="match status" value="1"/>
</dbReference>
<dbReference type="AlphaFoldDB" id="A0A1A9NB20"/>
<name>A0A1A9NB20_9BURK</name>
<evidence type="ECO:0000259" key="2">
    <source>
        <dbReference type="PROSITE" id="PS50914"/>
    </source>
</evidence>
<evidence type="ECO:0000313" key="6">
    <source>
        <dbReference type="Proteomes" id="UP000078116"/>
    </source>
</evidence>
<dbReference type="Pfam" id="PF04972">
    <property type="entry name" value="BON"/>
    <property type="match status" value="1"/>
</dbReference>
<keyword evidence="5" id="KW-1185">Reference proteome</keyword>
<evidence type="ECO:0000313" key="3">
    <source>
        <dbReference type="EMBL" id="OAJ62471.1"/>
    </source>
</evidence>
<dbReference type="PANTHER" id="PTHR34606:SF15">
    <property type="entry name" value="BON DOMAIN-CONTAINING PROTEIN"/>
    <property type="match status" value="1"/>
</dbReference>